<evidence type="ECO:0000256" key="2">
    <source>
        <dbReference type="ARBA" id="ARBA00022649"/>
    </source>
</evidence>
<dbReference type="Pfam" id="PF09386">
    <property type="entry name" value="ParD"/>
    <property type="match status" value="1"/>
</dbReference>
<dbReference type="AlphaFoldDB" id="A0A285ILR7"/>
<name>A0A285ILR7_9GAMM</name>
<evidence type="ECO:0000256" key="1">
    <source>
        <dbReference type="ARBA" id="ARBA00017940"/>
    </source>
</evidence>
<dbReference type="Gene3D" id="6.10.180.10">
    <property type="entry name" value="Antitoxin ParD"/>
    <property type="match status" value="1"/>
</dbReference>
<protein>
    <recommendedName>
        <fullName evidence="1">Antitoxin ParD</fullName>
    </recommendedName>
</protein>
<evidence type="ECO:0000313" key="4">
    <source>
        <dbReference type="Proteomes" id="UP000219353"/>
    </source>
</evidence>
<dbReference type="OrthoDB" id="8549996at2"/>
<dbReference type="InterPro" id="IPR010985">
    <property type="entry name" value="Ribbon_hlx_hlx"/>
</dbReference>
<dbReference type="SUPFAM" id="SSF47598">
    <property type="entry name" value="Ribbon-helix-helix"/>
    <property type="match status" value="1"/>
</dbReference>
<dbReference type="EMBL" id="OBEB01000002">
    <property type="protein sequence ID" value="SNY48884.1"/>
    <property type="molecule type" value="Genomic_DNA"/>
</dbReference>
<proteinExistence type="predicted"/>
<dbReference type="RefSeq" id="WP_097110479.1">
    <property type="nucleotide sequence ID" value="NZ_OBEB01000002.1"/>
</dbReference>
<organism evidence="3 4">
    <name type="scientific">Arsukibacterium tuosuense</name>
    <dbReference type="NCBI Taxonomy" id="1323745"/>
    <lineage>
        <taxon>Bacteria</taxon>
        <taxon>Pseudomonadati</taxon>
        <taxon>Pseudomonadota</taxon>
        <taxon>Gammaproteobacteria</taxon>
        <taxon>Chromatiales</taxon>
        <taxon>Chromatiaceae</taxon>
        <taxon>Arsukibacterium</taxon>
    </lineage>
</organism>
<sequence>MSRLSIEVTPEQHQLLKAMAALQGKSIKDFILDKVLPLQVTEQAKNYSVQQLEDLLQQRLQSARQGDFSEQSVTDIFEQAITDHGKR</sequence>
<accession>A0A285ILR7</accession>
<keyword evidence="2" id="KW-1277">Toxin-antitoxin system</keyword>
<evidence type="ECO:0000313" key="3">
    <source>
        <dbReference type="EMBL" id="SNY48884.1"/>
    </source>
</evidence>
<gene>
    <name evidence="3" type="ORF">SAMN06297280_1174</name>
</gene>
<dbReference type="Proteomes" id="UP000219353">
    <property type="component" value="Unassembled WGS sequence"/>
</dbReference>
<dbReference type="InterPro" id="IPR038296">
    <property type="entry name" value="ParD_sf"/>
</dbReference>
<dbReference type="InterPro" id="IPR022789">
    <property type="entry name" value="ParD"/>
</dbReference>
<reference evidence="4" key="1">
    <citation type="submission" date="2017-09" db="EMBL/GenBank/DDBJ databases">
        <authorList>
            <person name="Varghese N."/>
            <person name="Submissions S."/>
        </authorList>
    </citation>
    <scope>NUCLEOTIDE SEQUENCE [LARGE SCALE GENOMIC DNA]</scope>
    <source>
        <strain evidence="4">CGMCC 1.12461</strain>
    </source>
</reference>
<keyword evidence="4" id="KW-1185">Reference proteome</keyword>
<dbReference type="GO" id="GO:0006355">
    <property type="term" value="P:regulation of DNA-templated transcription"/>
    <property type="evidence" value="ECO:0007669"/>
    <property type="project" value="InterPro"/>
</dbReference>